<evidence type="ECO:0000313" key="6">
    <source>
        <dbReference type="EMBL" id="TWT42979.1"/>
    </source>
</evidence>
<dbReference type="Gene3D" id="3.40.640.10">
    <property type="entry name" value="Type I PLP-dependent aspartate aminotransferase-like (Major domain)"/>
    <property type="match status" value="1"/>
</dbReference>
<dbReference type="RefSeq" id="WP_146511925.1">
    <property type="nucleotide sequence ID" value="NZ_SIHI01000036.1"/>
</dbReference>
<dbReference type="FunFam" id="3.40.640.10:FF:000089">
    <property type="entry name" value="Aminotransferase, DegT/DnrJ/EryC1/StrS family"/>
    <property type="match status" value="1"/>
</dbReference>
<accession>A0A5C5VYZ1</accession>
<sequence length="400" mass="43768">MSRILQIPSSQDSATPVPLIDLVAQYGTIRDEVQTAVQRVFENQSFVLGQEVSTFEEEMAAYCDARHAIGCASGSDALLLALSALDIGPGDEVITSPYSFFATAGSIARTGATPVFVDIDPQTYNLDPFQIEMAISRRTKAIMPVHLFGQCAEMEPIWRIAIGHGLSVVEDAAQAIGSSYHGRRAGVLGSIGCFSFFPTKNLGGAGDGGLMTTDDKDLATKLKRIRVHGDLGGYQHVEVGINSRLDALQAAVLSVKLKHLDSWSDARRGNAARYRELFAEMELDQQIEAPAEPTNGHHVYNQFTIRVASEIRDEVIKRMRERQVGCAIYYPKPLHLQECFKSLGYLPGDFPEAERAAAETIALPIFAELGADRQRIVVETLRAVLTEIQTDSRSTIRRAA</sequence>
<dbReference type="InterPro" id="IPR015422">
    <property type="entry name" value="PyrdxlP-dep_Trfase_small"/>
</dbReference>
<keyword evidence="1 4" id="KW-0663">Pyridoxal phosphate</keyword>
<name>A0A5C5VYZ1_9PLAN</name>
<dbReference type="PIRSF" id="PIRSF000390">
    <property type="entry name" value="PLP_StrS"/>
    <property type="match status" value="1"/>
</dbReference>
<dbReference type="OrthoDB" id="9810913at2"/>
<feature type="active site" description="Proton acceptor" evidence="3">
    <location>
        <position position="200"/>
    </location>
</feature>
<dbReference type="CDD" id="cd00616">
    <property type="entry name" value="AHBA_syn"/>
    <property type="match status" value="1"/>
</dbReference>
<dbReference type="InterPro" id="IPR015424">
    <property type="entry name" value="PyrdxlP-dep_Trfase"/>
</dbReference>
<dbReference type="GO" id="GO:0030170">
    <property type="term" value="F:pyridoxal phosphate binding"/>
    <property type="evidence" value="ECO:0007669"/>
    <property type="project" value="TreeGrafter"/>
</dbReference>
<dbReference type="GO" id="GO:0008483">
    <property type="term" value="F:transaminase activity"/>
    <property type="evidence" value="ECO:0007669"/>
    <property type="project" value="UniProtKB-KW"/>
</dbReference>
<dbReference type="SUPFAM" id="SSF53383">
    <property type="entry name" value="PLP-dependent transferases"/>
    <property type="match status" value="1"/>
</dbReference>
<dbReference type="AlphaFoldDB" id="A0A5C5VYZ1"/>
<keyword evidence="7" id="KW-1185">Reference proteome</keyword>
<organism evidence="6 7">
    <name type="scientific">Thalassoglobus neptunius</name>
    <dbReference type="NCBI Taxonomy" id="1938619"/>
    <lineage>
        <taxon>Bacteria</taxon>
        <taxon>Pseudomonadati</taxon>
        <taxon>Planctomycetota</taxon>
        <taxon>Planctomycetia</taxon>
        <taxon>Planctomycetales</taxon>
        <taxon>Planctomycetaceae</taxon>
        <taxon>Thalassoglobus</taxon>
    </lineage>
</organism>
<keyword evidence="6" id="KW-0032">Aminotransferase</keyword>
<evidence type="ECO:0000256" key="2">
    <source>
        <dbReference type="ARBA" id="ARBA00037999"/>
    </source>
</evidence>
<gene>
    <name evidence="6" type="primary">wbpE</name>
    <name evidence="6" type="ORF">KOR42_45790</name>
</gene>
<dbReference type="Gene3D" id="3.90.1150.10">
    <property type="entry name" value="Aspartate Aminotransferase, domain 1"/>
    <property type="match status" value="1"/>
</dbReference>
<dbReference type="EC" id="2.6.1.98" evidence="6"/>
<dbReference type="EMBL" id="SIHI01000036">
    <property type="protein sequence ID" value="TWT42979.1"/>
    <property type="molecule type" value="Genomic_DNA"/>
</dbReference>
<dbReference type="InterPro" id="IPR000653">
    <property type="entry name" value="DegT/StrS_aminotransferase"/>
</dbReference>
<proteinExistence type="inferred from homology"/>
<dbReference type="InterPro" id="IPR015421">
    <property type="entry name" value="PyrdxlP-dep_Trfase_major"/>
</dbReference>
<feature type="modified residue" description="N6-(pyridoxal phosphate)lysine" evidence="4">
    <location>
        <position position="200"/>
    </location>
</feature>
<dbReference type="Proteomes" id="UP000317243">
    <property type="component" value="Unassembled WGS sequence"/>
</dbReference>
<comment type="caution">
    <text evidence="6">The sequence shown here is derived from an EMBL/GenBank/DDBJ whole genome shotgun (WGS) entry which is preliminary data.</text>
</comment>
<evidence type="ECO:0000256" key="4">
    <source>
        <dbReference type="PIRSR" id="PIRSR000390-2"/>
    </source>
</evidence>
<evidence type="ECO:0000256" key="1">
    <source>
        <dbReference type="ARBA" id="ARBA00022898"/>
    </source>
</evidence>
<protein>
    <submittedName>
        <fullName evidence="6">UDP-2-acetamido-2-deoxy-3-oxo-D-glucuronate aminotransferase</fullName>
        <ecNumber evidence="6">2.6.1.98</ecNumber>
    </submittedName>
</protein>
<evidence type="ECO:0000256" key="5">
    <source>
        <dbReference type="RuleBase" id="RU004508"/>
    </source>
</evidence>
<comment type="similarity">
    <text evidence="2 5">Belongs to the DegT/DnrJ/EryC1 family.</text>
</comment>
<evidence type="ECO:0000256" key="3">
    <source>
        <dbReference type="PIRSR" id="PIRSR000390-1"/>
    </source>
</evidence>
<dbReference type="Pfam" id="PF01041">
    <property type="entry name" value="DegT_DnrJ_EryC1"/>
    <property type="match status" value="1"/>
</dbReference>
<dbReference type="PANTHER" id="PTHR30244:SF36">
    <property type="entry name" value="3-OXO-GLUCOSE-6-PHOSPHATE:GLUTAMATE AMINOTRANSFERASE"/>
    <property type="match status" value="1"/>
</dbReference>
<dbReference type="GO" id="GO:0000271">
    <property type="term" value="P:polysaccharide biosynthetic process"/>
    <property type="evidence" value="ECO:0007669"/>
    <property type="project" value="TreeGrafter"/>
</dbReference>
<dbReference type="PANTHER" id="PTHR30244">
    <property type="entry name" value="TRANSAMINASE"/>
    <property type="match status" value="1"/>
</dbReference>
<evidence type="ECO:0000313" key="7">
    <source>
        <dbReference type="Proteomes" id="UP000317243"/>
    </source>
</evidence>
<reference evidence="6 7" key="1">
    <citation type="submission" date="2019-02" db="EMBL/GenBank/DDBJ databases">
        <title>Deep-cultivation of Planctomycetes and their phenomic and genomic characterization uncovers novel biology.</title>
        <authorList>
            <person name="Wiegand S."/>
            <person name="Jogler M."/>
            <person name="Boedeker C."/>
            <person name="Pinto D."/>
            <person name="Vollmers J."/>
            <person name="Rivas-Marin E."/>
            <person name="Kohn T."/>
            <person name="Peeters S.H."/>
            <person name="Heuer A."/>
            <person name="Rast P."/>
            <person name="Oberbeckmann S."/>
            <person name="Bunk B."/>
            <person name="Jeske O."/>
            <person name="Meyerdierks A."/>
            <person name="Storesund J.E."/>
            <person name="Kallscheuer N."/>
            <person name="Luecker S."/>
            <person name="Lage O.M."/>
            <person name="Pohl T."/>
            <person name="Merkel B.J."/>
            <person name="Hornburger P."/>
            <person name="Mueller R.-W."/>
            <person name="Bruemmer F."/>
            <person name="Labrenz M."/>
            <person name="Spormann A.M."/>
            <person name="Op Den Camp H."/>
            <person name="Overmann J."/>
            <person name="Amann R."/>
            <person name="Jetten M.S.M."/>
            <person name="Mascher T."/>
            <person name="Medema M.H."/>
            <person name="Devos D.P."/>
            <person name="Kaster A.-K."/>
            <person name="Ovreas L."/>
            <person name="Rohde M."/>
            <person name="Galperin M.Y."/>
            <person name="Jogler C."/>
        </authorList>
    </citation>
    <scope>NUCLEOTIDE SEQUENCE [LARGE SCALE GENOMIC DNA]</scope>
    <source>
        <strain evidence="6 7">KOR42</strain>
    </source>
</reference>
<keyword evidence="6" id="KW-0808">Transferase</keyword>